<protein>
    <submittedName>
        <fullName evidence="2">Uncharacterized protein</fullName>
    </submittedName>
</protein>
<sequence length="23" mass="2711">MEARGSRAREINFPTEQAQYIRS</sequence>
<keyword evidence="3" id="KW-1185">Reference proteome</keyword>
<dbReference type="EMBL" id="JAAIUW010000010">
    <property type="protein sequence ID" value="KAF7812257.1"/>
    <property type="molecule type" value="Genomic_DNA"/>
</dbReference>
<organism evidence="2 3">
    <name type="scientific">Senna tora</name>
    <dbReference type="NCBI Taxonomy" id="362788"/>
    <lineage>
        <taxon>Eukaryota</taxon>
        <taxon>Viridiplantae</taxon>
        <taxon>Streptophyta</taxon>
        <taxon>Embryophyta</taxon>
        <taxon>Tracheophyta</taxon>
        <taxon>Spermatophyta</taxon>
        <taxon>Magnoliopsida</taxon>
        <taxon>eudicotyledons</taxon>
        <taxon>Gunneridae</taxon>
        <taxon>Pentapetalae</taxon>
        <taxon>rosids</taxon>
        <taxon>fabids</taxon>
        <taxon>Fabales</taxon>
        <taxon>Fabaceae</taxon>
        <taxon>Caesalpinioideae</taxon>
        <taxon>Cassia clade</taxon>
        <taxon>Senna</taxon>
    </lineage>
</organism>
<feature type="region of interest" description="Disordered" evidence="1">
    <location>
        <begin position="1"/>
        <end position="23"/>
    </location>
</feature>
<evidence type="ECO:0000256" key="1">
    <source>
        <dbReference type="SAM" id="MobiDB-lite"/>
    </source>
</evidence>
<dbReference type="Proteomes" id="UP000634136">
    <property type="component" value="Unassembled WGS sequence"/>
</dbReference>
<comment type="caution">
    <text evidence="2">The sequence shown here is derived from an EMBL/GenBank/DDBJ whole genome shotgun (WGS) entry which is preliminary data.</text>
</comment>
<feature type="compositionally biased region" description="Polar residues" evidence="1">
    <location>
        <begin position="14"/>
        <end position="23"/>
    </location>
</feature>
<evidence type="ECO:0000313" key="3">
    <source>
        <dbReference type="Proteomes" id="UP000634136"/>
    </source>
</evidence>
<gene>
    <name evidence="2" type="ORF">G2W53_033233</name>
</gene>
<accession>A0A834W7R4</accession>
<proteinExistence type="predicted"/>
<dbReference type="AlphaFoldDB" id="A0A834W7R4"/>
<name>A0A834W7R4_9FABA</name>
<feature type="compositionally biased region" description="Basic and acidic residues" evidence="1">
    <location>
        <begin position="1"/>
        <end position="10"/>
    </location>
</feature>
<evidence type="ECO:0000313" key="2">
    <source>
        <dbReference type="EMBL" id="KAF7812257.1"/>
    </source>
</evidence>
<reference evidence="2" key="1">
    <citation type="submission" date="2020-09" db="EMBL/GenBank/DDBJ databases">
        <title>Genome-Enabled Discovery of Anthraquinone Biosynthesis in Senna tora.</title>
        <authorList>
            <person name="Kang S.-H."/>
            <person name="Pandey R.P."/>
            <person name="Lee C.-M."/>
            <person name="Sim J.-S."/>
            <person name="Jeong J.-T."/>
            <person name="Choi B.-S."/>
            <person name="Jung M."/>
            <person name="Ginzburg D."/>
            <person name="Zhao K."/>
            <person name="Won S.Y."/>
            <person name="Oh T.-J."/>
            <person name="Yu Y."/>
            <person name="Kim N.-H."/>
            <person name="Lee O.R."/>
            <person name="Lee T.-H."/>
            <person name="Bashyal P."/>
            <person name="Kim T.-S."/>
            <person name="Lee W.-H."/>
            <person name="Kawkins C."/>
            <person name="Kim C.-K."/>
            <person name="Kim J.S."/>
            <person name="Ahn B.O."/>
            <person name="Rhee S.Y."/>
            <person name="Sohng J.K."/>
        </authorList>
    </citation>
    <scope>NUCLEOTIDE SEQUENCE</scope>
    <source>
        <tissue evidence="2">Leaf</tissue>
    </source>
</reference>